<name>A0A6B9VHQ0_ARAHY</name>
<proteinExistence type="predicted"/>
<reference evidence="1 2" key="1">
    <citation type="submission" date="2020-01" db="EMBL/GenBank/DDBJ databases">
        <title>Genome sequence of Arachis hypogaea, cultivar Shitouqi.</title>
        <authorList>
            <person name="Zhuang W."/>
            <person name="Chen H."/>
            <person name="Varshney R."/>
            <person name="Wang D."/>
            <person name="Ming R."/>
        </authorList>
    </citation>
    <scope>NUCLEOTIDE SEQUENCE [LARGE SCALE GENOMIC DNA]</scope>
    <source>
        <tissue evidence="1">Young leaf</tissue>
    </source>
</reference>
<dbReference type="AlphaFoldDB" id="A0A6B9VHQ0"/>
<evidence type="ECO:0000313" key="2">
    <source>
        <dbReference type="Proteomes" id="UP000464620"/>
    </source>
</evidence>
<evidence type="ECO:0000313" key="1">
    <source>
        <dbReference type="EMBL" id="QHN80191.1"/>
    </source>
</evidence>
<gene>
    <name evidence="1" type="ORF">DS421_19g676220</name>
</gene>
<dbReference type="Proteomes" id="UP000464620">
    <property type="component" value="Chromosome B09"/>
</dbReference>
<dbReference type="EMBL" id="CP031001">
    <property type="protein sequence ID" value="QHN80191.1"/>
    <property type="molecule type" value="Genomic_DNA"/>
</dbReference>
<protein>
    <submittedName>
        <fullName evidence="1">Uncharacterized protein</fullName>
    </submittedName>
</protein>
<organism evidence="1 2">
    <name type="scientific">Arachis hypogaea</name>
    <name type="common">Peanut</name>
    <dbReference type="NCBI Taxonomy" id="3818"/>
    <lineage>
        <taxon>Eukaryota</taxon>
        <taxon>Viridiplantae</taxon>
        <taxon>Streptophyta</taxon>
        <taxon>Embryophyta</taxon>
        <taxon>Tracheophyta</taxon>
        <taxon>Spermatophyta</taxon>
        <taxon>Magnoliopsida</taxon>
        <taxon>eudicotyledons</taxon>
        <taxon>Gunneridae</taxon>
        <taxon>Pentapetalae</taxon>
        <taxon>rosids</taxon>
        <taxon>fabids</taxon>
        <taxon>Fabales</taxon>
        <taxon>Fabaceae</taxon>
        <taxon>Papilionoideae</taxon>
        <taxon>50 kb inversion clade</taxon>
        <taxon>dalbergioids sensu lato</taxon>
        <taxon>Dalbergieae</taxon>
        <taxon>Pterocarpus clade</taxon>
        <taxon>Arachis</taxon>
    </lineage>
</organism>
<sequence>MELPPIDEDLIWEEVCGGQKKNRVYGKGAFFLALLSLEPLLPTLYLEEHLQIKILFLICENRFIISMKNFFNVLLNRQMSVLVSC</sequence>
<accession>A0A6B9VHQ0</accession>